<keyword evidence="1" id="KW-0812">Transmembrane</keyword>
<gene>
    <name evidence="2" type="ORF">NEIFLAOT_01094</name>
</gene>
<feature type="transmembrane region" description="Helical" evidence="1">
    <location>
        <begin position="38"/>
        <end position="58"/>
    </location>
</feature>
<feature type="transmembrane region" description="Helical" evidence="1">
    <location>
        <begin position="78"/>
        <end position="95"/>
    </location>
</feature>
<reference evidence="2 3" key="1">
    <citation type="submission" date="2009-01" db="EMBL/GenBank/DDBJ databases">
        <authorList>
            <person name="Fulton L."/>
            <person name="Clifton S."/>
            <person name="Chinwalla A.T."/>
            <person name="Mitreva M."/>
            <person name="Sodergren E."/>
            <person name="Weinstock G."/>
            <person name="Clifton S."/>
            <person name="Dooling D.J."/>
            <person name="Fulton B."/>
            <person name="Minx P."/>
            <person name="Pepin K.H."/>
            <person name="Johnson M."/>
            <person name="Bhonagiri V."/>
            <person name="Nash W.E."/>
            <person name="Mardis E.R."/>
            <person name="Wilson R.K."/>
        </authorList>
    </citation>
    <scope>NUCLEOTIDE SEQUENCE [LARGE SCALE GENOMIC DNA]</scope>
    <source>
        <strain evidence="2 3">NRL30031/H210</strain>
    </source>
</reference>
<dbReference type="Proteomes" id="UP000004457">
    <property type="component" value="Unassembled WGS sequence"/>
</dbReference>
<keyword evidence="1" id="KW-1133">Transmembrane helix</keyword>
<dbReference type="EMBL" id="ACEN01000028">
    <property type="protein sequence ID" value="EEG33831.1"/>
    <property type="molecule type" value="Genomic_DNA"/>
</dbReference>
<evidence type="ECO:0000256" key="1">
    <source>
        <dbReference type="SAM" id="Phobius"/>
    </source>
</evidence>
<name>C0EMC3_NEIFL</name>
<comment type="caution">
    <text evidence="2">The sequence shown here is derived from an EMBL/GenBank/DDBJ whole genome shotgun (WGS) entry which is preliminary data.</text>
</comment>
<protein>
    <submittedName>
        <fullName evidence="2">Uncharacterized protein</fullName>
    </submittedName>
</protein>
<keyword evidence="3" id="KW-1185">Reference proteome</keyword>
<sequence length="96" mass="11478">MRPISIQDENRQRFTQKCVVGSISGRLKRRNDMETHKIYYAVIILVCAASMLLSPFFYIRRTRSGAELRRAPRQWKPILFANIIMIAALFVWWKWF</sequence>
<accession>C0EMC3</accession>
<evidence type="ECO:0000313" key="2">
    <source>
        <dbReference type="EMBL" id="EEG33831.1"/>
    </source>
</evidence>
<organism evidence="2 3">
    <name type="scientific">Neisseria flavescens NRL30031/H210</name>
    <dbReference type="NCBI Taxonomy" id="546264"/>
    <lineage>
        <taxon>Bacteria</taxon>
        <taxon>Pseudomonadati</taxon>
        <taxon>Pseudomonadota</taxon>
        <taxon>Betaproteobacteria</taxon>
        <taxon>Neisseriales</taxon>
        <taxon>Neisseriaceae</taxon>
        <taxon>Neisseria</taxon>
    </lineage>
</organism>
<dbReference type="AlphaFoldDB" id="C0EMC3"/>
<keyword evidence="1" id="KW-0472">Membrane</keyword>
<proteinExistence type="predicted"/>
<evidence type="ECO:0000313" key="3">
    <source>
        <dbReference type="Proteomes" id="UP000004457"/>
    </source>
</evidence>